<proteinExistence type="inferred from homology"/>
<dbReference type="Pfam" id="PF01425">
    <property type="entry name" value="Amidase"/>
    <property type="match status" value="1"/>
</dbReference>
<evidence type="ECO:0000313" key="3">
    <source>
        <dbReference type="EMBL" id="MFB0836195.1"/>
    </source>
</evidence>
<dbReference type="EMBL" id="JBHDLJ010000019">
    <property type="protein sequence ID" value="MFB0836195.1"/>
    <property type="molecule type" value="Genomic_DNA"/>
</dbReference>
<dbReference type="InterPro" id="IPR020556">
    <property type="entry name" value="Amidase_CS"/>
</dbReference>
<reference evidence="3 4" key="1">
    <citation type="submission" date="2024-09" db="EMBL/GenBank/DDBJ databases">
        <authorList>
            <person name="Salinas-Garcia M.A."/>
            <person name="Prieme A."/>
        </authorList>
    </citation>
    <scope>NUCLEOTIDE SEQUENCE [LARGE SCALE GENOMIC DNA]</scope>
    <source>
        <strain evidence="3 4">DSM 21081</strain>
    </source>
</reference>
<protein>
    <submittedName>
        <fullName evidence="3">Amidase</fullName>
    </submittedName>
</protein>
<dbReference type="PROSITE" id="PS00571">
    <property type="entry name" value="AMIDASES"/>
    <property type="match status" value="1"/>
</dbReference>
<dbReference type="SUPFAM" id="SSF75304">
    <property type="entry name" value="Amidase signature (AS) enzymes"/>
    <property type="match status" value="1"/>
</dbReference>
<dbReference type="RefSeq" id="WP_373973370.1">
    <property type="nucleotide sequence ID" value="NZ_JBHDLJ010000019.1"/>
</dbReference>
<comment type="caution">
    <text evidence="3">The sequence shown here is derived from an EMBL/GenBank/DDBJ whole genome shotgun (WGS) entry which is preliminary data.</text>
</comment>
<dbReference type="Proteomes" id="UP001575652">
    <property type="component" value="Unassembled WGS sequence"/>
</dbReference>
<organism evidence="3 4">
    <name type="scientific">Arthrobacter halodurans</name>
    <dbReference type="NCBI Taxonomy" id="516699"/>
    <lineage>
        <taxon>Bacteria</taxon>
        <taxon>Bacillati</taxon>
        <taxon>Actinomycetota</taxon>
        <taxon>Actinomycetes</taxon>
        <taxon>Micrococcales</taxon>
        <taxon>Micrococcaceae</taxon>
        <taxon>Arthrobacter</taxon>
    </lineage>
</organism>
<dbReference type="Gene3D" id="3.90.1300.10">
    <property type="entry name" value="Amidase signature (AS) domain"/>
    <property type="match status" value="1"/>
</dbReference>
<dbReference type="InterPro" id="IPR023631">
    <property type="entry name" value="Amidase_dom"/>
</dbReference>
<feature type="domain" description="Amidase" evidence="2">
    <location>
        <begin position="27"/>
        <end position="454"/>
    </location>
</feature>
<sequence length="463" mass="47886">MELHETTAVGLRDLLAAGEVSAREVAGHYLGRIEGLNPLLGAFVTVTADTALEDAARADEALIAARRADRPPAPLHGMPLAWKDLWEVAGVRTTYGTAALEHVRADADHPLVARVHADGALSLGKTQVPEFGLNCYSENRIAAPARNPLDPRLSPGGSSGGSAAAVAAGMLPFAPGNDGGGSVRIPAAACGLVGLKPGLGTVPTDLGNGVRDAWGAPRLVVSGPLARDATDAALLMDSLVGGTGGAYLAAARAASPAGGRPLCIGVSLRSPFETRYDLALEPAARAALDAGVALLEAAGHRVEDAAVRYDNRYASAFQTIWTAGLADAAIPAAGEPRLTRITREFRDRALRRPPADKLAAAAILRRIAEDCRAQWGRYDAVLTPALAQTPREIGYYTSHGADDDYRLQCQYTPFTSVVNVAGVPAIVLPTHTTPEGLSMGVQLIGRRGSEAGLLALAAQLGGA</sequence>
<dbReference type="InterPro" id="IPR000120">
    <property type="entry name" value="Amidase"/>
</dbReference>
<gene>
    <name evidence="3" type="ORF">ACETWP_16520</name>
</gene>
<evidence type="ECO:0000256" key="1">
    <source>
        <dbReference type="ARBA" id="ARBA00009199"/>
    </source>
</evidence>
<keyword evidence="4" id="KW-1185">Reference proteome</keyword>
<evidence type="ECO:0000313" key="4">
    <source>
        <dbReference type="Proteomes" id="UP001575652"/>
    </source>
</evidence>
<name>A0ABV4UR96_9MICC</name>
<dbReference type="PANTHER" id="PTHR11895:SF7">
    <property type="entry name" value="GLUTAMYL-TRNA(GLN) AMIDOTRANSFERASE SUBUNIT A, MITOCHONDRIAL"/>
    <property type="match status" value="1"/>
</dbReference>
<accession>A0ABV4UR96</accession>
<dbReference type="InterPro" id="IPR036928">
    <property type="entry name" value="AS_sf"/>
</dbReference>
<evidence type="ECO:0000259" key="2">
    <source>
        <dbReference type="Pfam" id="PF01425"/>
    </source>
</evidence>
<dbReference type="PANTHER" id="PTHR11895">
    <property type="entry name" value="TRANSAMIDASE"/>
    <property type="match status" value="1"/>
</dbReference>
<comment type="similarity">
    <text evidence="1">Belongs to the amidase family.</text>
</comment>